<evidence type="ECO:0000256" key="2">
    <source>
        <dbReference type="ARBA" id="ARBA00023125"/>
    </source>
</evidence>
<dbReference type="eggNOG" id="COG1802">
    <property type="taxonomic scope" value="Bacteria"/>
</dbReference>
<dbReference type="GO" id="GO:0003700">
    <property type="term" value="F:DNA-binding transcription factor activity"/>
    <property type="evidence" value="ECO:0007669"/>
    <property type="project" value="InterPro"/>
</dbReference>
<dbReference type="KEGG" id="apn:Asphe3_34640"/>
<dbReference type="PANTHER" id="PTHR43537:SF24">
    <property type="entry name" value="GLUCONATE OPERON TRANSCRIPTIONAL REPRESSOR"/>
    <property type="match status" value="1"/>
</dbReference>
<dbReference type="InterPro" id="IPR000524">
    <property type="entry name" value="Tscrpt_reg_HTH_GntR"/>
</dbReference>
<dbReference type="OrthoDB" id="3289286at2"/>
<evidence type="ECO:0000256" key="1">
    <source>
        <dbReference type="ARBA" id="ARBA00023015"/>
    </source>
</evidence>
<dbReference type="InterPro" id="IPR008920">
    <property type="entry name" value="TF_FadR/GntR_C"/>
</dbReference>
<dbReference type="CDD" id="cd07377">
    <property type="entry name" value="WHTH_GntR"/>
    <property type="match status" value="1"/>
</dbReference>
<evidence type="ECO:0000313" key="5">
    <source>
        <dbReference type="EMBL" id="ADX74566.1"/>
    </source>
</evidence>
<dbReference type="SMART" id="SM00895">
    <property type="entry name" value="FCD"/>
    <property type="match status" value="1"/>
</dbReference>
<dbReference type="InterPro" id="IPR036390">
    <property type="entry name" value="WH_DNA-bd_sf"/>
</dbReference>
<dbReference type="Pfam" id="PF00392">
    <property type="entry name" value="GntR"/>
    <property type="match status" value="1"/>
</dbReference>
<dbReference type="InterPro" id="IPR011711">
    <property type="entry name" value="GntR_C"/>
</dbReference>
<evidence type="ECO:0000256" key="3">
    <source>
        <dbReference type="ARBA" id="ARBA00023163"/>
    </source>
</evidence>
<dbReference type="PANTHER" id="PTHR43537">
    <property type="entry name" value="TRANSCRIPTIONAL REGULATOR, GNTR FAMILY"/>
    <property type="match status" value="1"/>
</dbReference>
<dbReference type="GO" id="GO:0003677">
    <property type="term" value="F:DNA binding"/>
    <property type="evidence" value="ECO:0007669"/>
    <property type="project" value="UniProtKB-KW"/>
</dbReference>
<dbReference type="SMART" id="SM00345">
    <property type="entry name" value="HTH_GNTR"/>
    <property type="match status" value="1"/>
</dbReference>
<accession>F0M4L9</accession>
<dbReference type="AlphaFoldDB" id="F0M4L9"/>
<dbReference type="Gene3D" id="1.20.120.530">
    <property type="entry name" value="GntR ligand-binding domain-like"/>
    <property type="match status" value="1"/>
</dbReference>
<dbReference type="Gene3D" id="1.10.10.10">
    <property type="entry name" value="Winged helix-like DNA-binding domain superfamily/Winged helix DNA-binding domain"/>
    <property type="match status" value="1"/>
</dbReference>
<evidence type="ECO:0000313" key="6">
    <source>
        <dbReference type="Proteomes" id="UP000008639"/>
    </source>
</evidence>
<sequence>MEGVSHGARDAAGNGKPLAREVYNALLSKLISPDIKPGSKITIDTLARELAVSPTPVREALGRLEVNGLVVRSHNAGYRVAPKMTRSQFENLVEIRLALEPVVSRKAAQCMGRKEIAELQDLADQMSNSEMSDGQTYVKFAQDDHDFHDAIAAGSGNELIRDALERLYIHVRLFRLSHADNTRIEALNEHQAILDAIRRGDPEEASYEMRRHIIRSAERYRLAFDDSSEQQDPLELLSENKIVSDVGVTIAESTT</sequence>
<evidence type="ECO:0000259" key="4">
    <source>
        <dbReference type="PROSITE" id="PS50949"/>
    </source>
</evidence>
<dbReference type="Pfam" id="PF07729">
    <property type="entry name" value="FCD"/>
    <property type="match status" value="1"/>
</dbReference>
<keyword evidence="3" id="KW-0804">Transcription</keyword>
<name>F0M4L9_PSEPM</name>
<gene>
    <name evidence="5" type="ordered locus">Asphe3_34640</name>
</gene>
<reference evidence="5 6" key="1">
    <citation type="journal article" date="2011" name="Stand. Genomic Sci.">
        <title>Complete genome sequence of Arthrobacter phenanthrenivorans type strain (Sphe3).</title>
        <authorList>
            <person name="Kallimanis A."/>
            <person name="Labutti K.M."/>
            <person name="Lapidus A."/>
            <person name="Clum A."/>
            <person name="Lykidis A."/>
            <person name="Mavromatis K."/>
            <person name="Pagani I."/>
            <person name="Liolios K."/>
            <person name="Ivanova N."/>
            <person name="Goodwin L."/>
            <person name="Pitluck S."/>
            <person name="Chen A."/>
            <person name="Palaniappan K."/>
            <person name="Markowitz V."/>
            <person name="Bristow J."/>
            <person name="Velentzas A.D."/>
            <person name="Perisynakis A."/>
            <person name="Ouzounis C.C."/>
            <person name="Kyrpides N.C."/>
            <person name="Koukkou A.I."/>
            <person name="Drainas C."/>
        </authorList>
    </citation>
    <scope>NUCLEOTIDE SEQUENCE [LARGE SCALE GENOMIC DNA]</scope>
    <source>
        <strain evidence="6">DSM 18606 / JCM 16027 / LMG 23796 / Sphe3</strain>
    </source>
</reference>
<dbReference type="SUPFAM" id="SSF48008">
    <property type="entry name" value="GntR ligand-binding domain-like"/>
    <property type="match status" value="1"/>
</dbReference>
<protein>
    <submittedName>
        <fullName evidence="5">Transcriptional regulator</fullName>
    </submittedName>
</protein>
<keyword evidence="1" id="KW-0805">Transcription regulation</keyword>
<dbReference type="HOGENOM" id="CLU_017584_5_2_11"/>
<proteinExistence type="predicted"/>
<dbReference type="PROSITE" id="PS50949">
    <property type="entry name" value="HTH_GNTR"/>
    <property type="match status" value="1"/>
</dbReference>
<feature type="domain" description="HTH gntR-type" evidence="4">
    <location>
        <begin position="16"/>
        <end position="83"/>
    </location>
</feature>
<organism evidence="5 6">
    <name type="scientific">Pseudarthrobacter phenanthrenivorans (strain DSM 18606 / JCM 16027 / LMG 23796 / Sphe3)</name>
    <name type="common">Arthrobacter phenanthrenivorans</name>
    <dbReference type="NCBI Taxonomy" id="930171"/>
    <lineage>
        <taxon>Bacteria</taxon>
        <taxon>Bacillati</taxon>
        <taxon>Actinomycetota</taxon>
        <taxon>Actinomycetes</taxon>
        <taxon>Micrococcales</taxon>
        <taxon>Micrococcaceae</taxon>
        <taxon>Pseudarthrobacter</taxon>
    </lineage>
</organism>
<dbReference type="RefSeq" id="WP_013602454.1">
    <property type="nucleotide sequence ID" value="NC_015145.1"/>
</dbReference>
<dbReference type="EMBL" id="CP002379">
    <property type="protein sequence ID" value="ADX74566.1"/>
    <property type="molecule type" value="Genomic_DNA"/>
</dbReference>
<dbReference type="SUPFAM" id="SSF46785">
    <property type="entry name" value="Winged helix' DNA-binding domain"/>
    <property type="match status" value="1"/>
</dbReference>
<dbReference type="InterPro" id="IPR036388">
    <property type="entry name" value="WH-like_DNA-bd_sf"/>
</dbReference>
<dbReference type="STRING" id="930171.Asphe3_34640"/>
<dbReference type="Proteomes" id="UP000008639">
    <property type="component" value="Chromosome"/>
</dbReference>
<keyword evidence="2" id="KW-0238">DNA-binding</keyword>